<evidence type="ECO:0000313" key="2">
    <source>
        <dbReference type="Proteomes" id="UP000050349"/>
    </source>
</evidence>
<protein>
    <submittedName>
        <fullName evidence="1">Putative membrane protein</fullName>
    </submittedName>
</protein>
<dbReference type="Proteomes" id="UP000050349">
    <property type="component" value="Unassembled WGS sequence"/>
</dbReference>
<evidence type="ECO:0000313" key="1">
    <source>
        <dbReference type="EMBL" id="KPU61703.1"/>
    </source>
</evidence>
<sequence>MAGCWETCLLPVYISVAAVTATNGSAFTAGHFGKAPK</sequence>
<proteinExistence type="predicted"/>
<name>A0A0P8XMH7_PSEFL</name>
<dbReference type="EMBL" id="LJXB01000048">
    <property type="protein sequence ID" value="KPU61703.1"/>
    <property type="molecule type" value="Genomic_DNA"/>
</dbReference>
<dbReference type="AlphaFoldDB" id="A0A0P8XMH7"/>
<dbReference type="PATRIC" id="fig|294.162.peg.499"/>
<reference evidence="1 2" key="1">
    <citation type="submission" date="2015-09" db="EMBL/GenBank/DDBJ databases">
        <authorList>
            <person name="Jackson K.R."/>
            <person name="Lunt B.L."/>
            <person name="Fisher J.N.B."/>
            <person name="Gardner A.V."/>
            <person name="Bailey M.E."/>
            <person name="Deus L.M."/>
            <person name="Earl A.S."/>
            <person name="Gibby P.D."/>
            <person name="Hartmann K.A."/>
            <person name="Liu J.E."/>
            <person name="Manci A.M."/>
            <person name="Nielsen D.A."/>
            <person name="Solomon M.B."/>
            <person name="Breakwell D.P."/>
            <person name="Burnett S.H."/>
            <person name="Grose J.H."/>
        </authorList>
    </citation>
    <scope>NUCLEOTIDE SEQUENCE [LARGE SCALE GENOMIC DNA]</scope>
    <source>
        <strain evidence="1 2">S613</strain>
    </source>
</reference>
<gene>
    <name evidence="1" type="ORF">AN403_5795</name>
</gene>
<accession>A0A0P8XMH7</accession>
<comment type="caution">
    <text evidence="1">The sequence shown here is derived from an EMBL/GenBank/DDBJ whole genome shotgun (WGS) entry which is preliminary data.</text>
</comment>
<organism evidence="1 2">
    <name type="scientific">Pseudomonas fluorescens</name>
    <dbReference type="NCBI Taxonomy" id="294"/>
    <lineage>
        <taxon>Bacteria</taxon>
        <taxon>Pseudomonadati</taxon>
        <taxon>Pseudomonadota</taxon>
        <taxon>Gammaproteobacteria</taxon>
        <taxon>Pseudomonadales</taxon>
        <taxon>Pseudomonadaceae</taxon>
        <taxon>Pseudomonas</taxon>
    </lineage>
</organism>